<dbReference type="AlphaFoldDB" id="A0A1B2I2F0"/>
<reference evidence="3" key="1">
    <citation type="submission" date="2016-08" db="EMBL/GenBank/DDBJ databases">
        <title>Complete genome of Cloacibacillus porcorum.</title>
        <authorList>
            <person name="Looft T."/>
            <person name="Bayles D.O."/>
            <person name="Alt D.P."/>
        </authorList>
    </citation>
    <scope>NUCLEOTIDE SEQUENCE [LARGE SCALE GENOMIC DNA]</scope>
    <source>
        <strain evidence="3">CL-84</strain>
    </source>
</reference>
<dbReference type="KEGG" id="cpor:BED41_03025"/>
<feature type="transmembrane region" description="Helical" evidence="1">
    <location>
        <begin position="323"/>
        <end position="340"/>
    </location>
</feature>
<dbReference type="Proteomes" id="UP000093044">
    <property type="component" value="Chromosome"/>
</dbReference>
<feature type="transmembrane region" description="Helical" evidence="1">
    <location>
        <begin position="454"/>
        <end position="476"/>
    </location>
</feature>
<dbReference type="OrthoDB" id="464at2"/>
<feature type="transmembrane region" description="Helical" evidence="1">
    <location>
        <begin position="543"/>
        <end position="560"/>
    </location>
</feature>
<dbReference type="EMBL" id="CP016757">
    <property type="protein sequence ID" value="ANZ44149.1"/>
    <property type="molecule type" value="Genomic_DNA"/>
</dbReference>
<evidence type="ECO:0000259" key="2">
    <source>
        <dbReference type="Pfam" id="PF06808"/>
    </source>
</evidence>
<dbReference type="NCBIfam" id="TIGR02123">
    <property type="entry name" value="TRAP_fused"/>
    <property type="match status" value="1"/>
</dbReference>
<feature type="transmembrane region" description="Helical" evidence="1">
    <location>
        <begin position="424"/>
        <end position="448"/>
    </location>
</feature>
<keyword evidence="1" id="KW-0812">Transmembrane</keyword>
<gene>
    <name evidence="3" type="ORF">BED41_03025</name>
</gene>
<dbReference type="GeneID" id="83056826"/>
<evidence type="ECO:0000313" key="4">
    <source>
        <dbReference type="Proteomes" id="UP000093044"/>
    </source>
</evidence>
<protein>
    <submittedName>
        <fullName evidence="3">C4-dicarboxylate ABC transporter permease</fullName>
    </submittedName>
</protein>
<dbReference type="STRING" id="1197717.BED41_03025"/>
<dbReference type="RefSeq" id="WP_066742945.1">
    <property type="nucleotide sequence ID" value="NZ_CP016757.1"/>
</dbReference>
<feature type="domain" description="TRAP C4-dicarboxylate transport system permease DctM subunit" evidence="2">
    <location>
        <begin position="136"/>
        <end position="570"/>
    </location>
</feature>
<dbReference type="PANTHER" id="PTHR43849:SF2">
    <property type="entry name" value="BLL3936 PROTEIN"/>
    <property type="match status" value="1"/>
</dbReference>
<feature type="transmembrane region" description="Helical" evidence="1">
    <location>
        <begin position="96"/>
        <end position="116"/>
    </location>
</feature>
<accession>A0A1B2I2F0</accession>
<keyword evidence="4" id="KW-1185">Reference proteome</keyword>
<evidence type="ECO:0000313" key="3">
    <source>
        <dbReference type="EMBL" id="ANZ44149.1"/>
    </source>
</evidence>
<feature type="transmembrane region" description="Helical" evidence="1">
    <location>
        <begin position="507"/>
        <end position="531"/>
    </location>
</feature>
<feature type="transmembrane region" description="Helical" evidence="1">
    <location>
        <begin position="153"/>
        <end position="173"/>
    </location>
</feature>
<dbReference type="Pfam" id="PF06808">
    <property type="entry name" value="DctM"/>
    <property type="match status" value="1"/>
</dbReference>
<dbReference type="PANTHER" id="PTHR43849">
    <property type="entry name" value="BLL3936 PROTEIN"/>
    <property type="match status" value="1"/>
</dbReference>
<feature type="transmembrane region" description="Helical" evidence="1">
    <location>
        <begin position="580"/>
        <end position="599"/>
    </location>
</feature>
<dbReference type="InterPro" id="IPR011853">
    <property type="entry name" value="TRAP_DctM-Dct_fused"/>
</dbReference>
<keyword evidence="1" id="KW-0472">Membrane</keyword>
<feature type="transmembrane region" description="Helical" evidence="1">
    <location>
        <begin position="122"/>
        <end position="141"/>
    </location>
</feature>
<proteinExistence type="predicted"/>
<feature type="transmembrane region" description="Helical" evidence="1">
    <location>
        <begin position="193"/>
        <end position="216"/>
    </location>
</feature>
<name>A0A1B2I2F0_9BACT</name>
<keyword evidence="1" id="KW-1133">Transmembrane helix</keyword>
<organism evidence="3 4">
    <name type="scientific">Cloacibacillus porcorum</name>
    <dbReference type="NCBI Taxonomy" id="1197717"/>
    <lineage>
        <taxon>Bacteria</taxon>
        <taxon>Thermotogati</taxon>
        <taxon>Synergistota</taxon>
        <taxon>Synergistia</taxon>
        <taxon>Synergistales</taxon>
        <taxon>Synergistaceae</taxon>
        <taxon>Cloacibacillus</taxon>
    </lineage>
</organism>
<feature type="transmembrane region" description="Helical" evidence="1">
    <location>
        <begin position="39"/>
        <end position="61"/>
    </location>
</feature>
<dbReference type="InterPro" id="IPR010656">
    <property type="entry name" value="DctM"/>
</dbReference>
<sequence>MSFDTKSFNATENEAAAEKMLEKFDKESTFRKLAGKWNIFISLLCVAFSVFQTYTAAFGVFPAQIQRSIHLAFALSLGFLLYPVTSKKSRSKMDPIDVILALISAAACLYITVYYHDIMMQGGMATIHDVVLGSVLVLLVLEATRRVVGAPMTVVAVLFLIYAKVGPYIPGFMGHRGFSVERIISHMYISTEGIFGLPLGVSATFVFMFVLFGAFLQKSGLGKFFIDLSLILAGHRVGGPAKVSVFGSCLFGTISGSSVANTVTTGVFTIPLMKKIGYPAAFAGGVEAAASTGGQIMPPIMGAAAFIMAQFLGIAYVKIAVAATLPAILYYTGVWVMVHMEGKRLGLKGIPREDLPDLKQTLAEGAHLFLPIVIIVYLLLKGYTPMTSALISIISTVAVAMLRKNTRFTRKTLFDALETGARSMIGVAIACGCAGIIIGVVTLSGMGLKIANGIIYLAHGMLLPTLLLTMCASMILGMGLPTTAKYIILATMAAPAIQQFGVPDIAAHLFILYFGIMADITPPVALAAFAASGIAGSHPMKTGVNAVKIALAGFIVPYAFVYNPELLFIGDPPKLLVCRFVITAILGTFSLACAASGYWKRDLKLVERVMLFASSFCLIDPKGFTDAAGLGLLIAVYLSQKFFSNDRARIDIEKEGA</sequence>
<feature type="transmembrane region" description="Helical" evidence="1">
    <location>
        <begin position="300"/>
        <end position="317"/>
    </location>
</feature>
<feature type="transmembrane region" description="Helical" evidence="1">
    <location>
        <begin position="361"/>
        <end position="380"/>
    </location>
</feature>
<feature type="transmembrane region" description="Helical" evidence="1">
    <location>
        <begin position="67"/>
        <end position="84"/>
    </location>
</feature>
<evidence type="ECO:0000256" key="1">
    <source>
        <dbReference type="SAM" id="Phobius"/>
    </source>
</evidence>